<feature type="compositionally biased region" description="Low complexity" evidence="1">
    <location>
        <begin position="473"/>
        <end position="523"/>
    </location>
</feature>
<evidence type="ECO:0008006" key="4">
    <source>
        <dbReference type="Google" id="ProtNLM"/>
    </source>
</evidence>
<accession>A0ABY8TJ96</accession>
<evidence type="ECO:0000313" key="3">
    <source>
        <dbReference type="Proteomes" id="UP001244341"/>
    </source>
</evidence>
<feature type="compositionally biased region" description="Low complexity" evidence="1">
    <location>
        <begin position="256"/>
        <end position="270"/>
    </location>
</feature>
<name>A0ABY8TJ96_TETOB</name>
<feature type="compositionally biased region" description="Low complexity" evidence="1">
    <location>
        <begin position="156"/>
        <end position="176"/>
    </location>
</feature>
<feature type="compositionally biased region" description="Basic and acidic residues" evidence="1">
    <location>
        <begin position="524"/>
        <end position="548"/>
    </location>
</feature>
<protein>
    <recommendedName>
        <fullName evidence="4">C2 NT-type domain-containing protein</fullName>
    </recommendedName>
</protein>
<organism evidence="2 3">
    <name type="scientific">Tetradesmus obliquus</name>
    <name type="common">Green alga</name>
    <name type="synonym">Acutodesmus obliquus</name>
    <dbReference type="NCBI Taxonomy" id="3088"/>
    <lineage>
        <taxon>Eukaryota</taxon>
        <taxon>Viridiplantae</taxon>
        <taxon>Chlorophyta</taxon>
        <taxon>core chlorophytes</taxon>
        <taxon>Chlorophyceae</taxon>
        <taxon>CS clade</taxon>
        <taxon>Sphaeropleales</taxon>
        <taxon>Scenedesmaceae</taxon>
        <taxon>Tetradesmus</taxon>
    </lineage>
</organism>
<feature type="compositionally biased region" description="Polar residues" evidence="1">
    <location>
        <begin position="437"/>
        <end position="453"/>
    </location>
</feature>
<reference evidence="2 3" key="1">
    <citation type="submission" date="2023-05" db="EMBL/GenBank/DDBJ databases">
        <title>A 100% complete, gapless, phased diploid assembly of the Scenedesmus obliquus UTEX 3031 genome.</title>
        <authorList>
            <person name="Biondi T.C."/>
            <person name="Hanschen E.R."/>
            <person name="Kwon T."/>
            <person name="Eng W."/>
            <person name="Kruse C.P.S."/>
            <person name="Koehler S.I."/>
            <person name="Kunde Y."/>
            <person name="Gleasner C.D."/>
            <person name="You Mak K.T."/>
            <person name="Polle J."/>
            <person name="Hovde B.T."/>
            <person name="Starkenburg S.R."/>
        </authorList>
    </citation>
    <scope>NUCLEOTIDE SEQUENCE [LARGE SCALE GENOMIC DNA]</scope>
    <source>
        <strain evidence="2 3">DOE0152z</strain>
    </source>
</reference>
<proteinExistence type="predicted"/>
<evidence type="ECO:0000256" key="1">
    <source>
        <dbReference type="SAM" id="MobiDB-lite"/>
    </source>
</evidence>
<feature type="compositionally biased region" description="Low complexity" evidence="1">
    <location>
        <begin position="322"/>
        <end position="344"/>
    </location>
</feature>
<dbReference type="EMBL" id="CP126208">
    <property type="protein sequence ID" value="WIA09179.1"/>
    <property type="molecule type" value="Genomic_DNA"/>
</dbReference>
<feature type="region of interest" description="Disordered" evidence="1">
    <location>
        <begin position="256"/>
        <end position="285"/>
    </location>
</feature>
<feature type="compositionally biased region" description="Polar residues" evidence="1">
    <location>
        <begin position="226"/>
        <end position="240"/>
    </location>
</feature>
<feature type="compositionally biased region" description="Pro residues" evidence="1">
    <location>
        <begin position="138"/>
        <end position="155"/>
    </location>
</feature>
<sequence>MRRRIRCRFEVHSSEITGIPQEYDQVKLVIGHQQNKKRYAASYTIPTTRSDQSVRSTVGLEDAEVWDPLLSFTCHVYPSKAVDVWLMGASSSSGARSLLNRGPQWSPIACSTLHLDSLANSLLLPGMPSSSAAHPTAAAPPPPPPPQPVPAPTEPPSSQQQQHSQPPLSPSRPAAAAATPFADLPVLDDDDDSELFSTDSLAAAVTARYGRHSSEDRIAPAGARSPITSASQLGTPTASSAKAGLGSMSDLVAAADTAAVPDTAEVPPEVEGAEEGGGGAYQRDSQATRLQVAWVAAGGGIALQQELSITVRLLEPSGVGQRLLGLASPSSSSRRSTASSLLGGKARLPQWAKSSSSMPRGQGQAAGKESPVHRSITMPAPKAERSAAAAAAAGMLPGHHSRSQPSTPARSPLSSQQGLMGLDIAGLPSLPGRHRLSSSSAAGEAATPTTSFSRPGPATPFNTPAKAPGHIQPPSAATLQASSTSSATTPTSADPATTAAGSSQQAQGQQQQQQQDAADVADQAAKRDRGSSQQARERDTQEQRHPYA</sequence>
<gene>
    <name evidence="2" type="ORF">OEZ85_008590</name>
</gene>
<feature type="compositionally biased region" description="Polar residues" evidence="1">
    <location>
        <begin position="403"/>
        <end position="418"/>
    </location>
</feature>
<dbReference type="Proteomes" id="UP001244341">
    <property type="component" value="Chromosome 1b"/>
</dbReference>
<feature type="region of interest" description="Disordered" evidence="1">
    <location>
        <begin position="208"/>
        <end position="243"/>
    </location>
</feature>
<evidence type="ECO:0000313" key="2">
    <source>
        <dbReference type="EMBL" id="WIA09179.1"/>
    </source>
</evidence>
<feature type="region of interest" description="Disordered" evidence="1">
    <location>
        <begin position="322"/>
        <end position="548"/>
    </location>
</feature>
<keyword evidence="3" id="KW-1185">Reference proteome</keyword>
<feature type="region of interest" description="Disordered" evidence="1">
    <location>
        <begin position="129"/>
        <end position="176"/>
    </location>
</feature>